<dbReference type="Gene3D" id="2.30.30.40">
    <property type="entry name" value="SH3 Domains"/>
    <property type="match status" value="1"/>
</dbReference>
<dbReference type="AlphaFoldDB" id="A0A381UYR9"/>
<dbReference type="PANTHER" id="PTHR47053">
    <property type="entry name" value="MUREIN DD-ENDOPEPTIDASE MEPH-RELATED"/>
    <property type="match status" value="1"/>
</dbReference>
<dbReference type="SUPFAM" id="SSF54001">
    <property type="entry name" value="Cysteine proteinases"/>
    <property type="match status" value="1"/>
</dbReference>
<accession>A0A381UYR9</accession>
<dbReference type="Pfam" id="PF00877">
    <property type="entry name" value="NLPC_P60"/>
    <property type="match status" value="1"/>
</dbReference>
<protein>
    <recommendedName>
        <fullName evidence="5">NlpC/P60 domain-containing protein</fullName>
    </recommendedName>
</protein>
<dbReference type="Gene3D" id="3.90.1720.10">
    <property type="entry name" value="endopeptidase domain like (from Nostoc punctiforme)"/>
    <property type="match status" value="1"/>
</dbReference>
<dbReference type="PROSITE" id="PS51935">
    <property type="entry name" value="NLPC_P60"/>
    <property type="match status" value="1"/>
</dbReference>
<dbReference type="InterPro" id="IPR000064">
    <property type="entry name" value="NLP_P60_dom"/>
</dbReference>
<dbReference type="InterPro" id="IPR051202">
    <property type="entry name" value="Peptidase_C40"/>
</dbReference>
<reference evidence="6" key="1">
    <citation type="submission" date="2018-05" db="EMBL/GenBank/DDBJ databases">
        <authorList>
            <person name="Lanie J.A."/>
            <person name="Ng W.-L."/>
            <person name="Kazmierczak K.M."/>
            <person name="Andrzejewski T.M."/>
            <person name="Davidsen T.M."/>
            <person name="Wayne K.J."/>
            <person name="Tettelin H."/>
            <person name="Glass J.I."/>
            <person name="Rusch D."/>
            <person name="Podicherti R."/>
            <person name="Tsui H.-C.T."/>
            <person name="Winkler M.E."/>
        </authorList>
    </citation>
    <scope>NUCLEOTIDE SEQUENCE</scope>
</reference>
<comment type="similarity">
    <text evidence="1">Belongs to the peptidase C40 family.</text>
</comment>
<dbReference type="PANTHER" id="PTHR47053:SF1">
    <property type="entry name" value="MUREIN DD-ENDOPEPTIDASE MEPH-RELATED"/>
    <property type="match status" value="1"/>
</dbReference>
<evidence type="ECO:0000259" key="5">
    <source>
        <dbReference type="PROSITE" id="PS51935"/>
    </source>
</evidence>
<organism evidence="6">
    <name type="scientific">marine metagenome</name>
    <dbReference type="NCBI Taxonomy" id="408172"/>
    <lineage>
        <taxon>unclassified sequences</taxon>
        <taxon>metagenomes</taxon>
        <taxon>ecological metagenomes</taxon>
    </lineage>
</organism>
<gene>
    <name evidence="6" type="ORF">METZ01_LOCUS86089</name>
</gene>
<evidence type="ECO:0000256" key="1">
    <source>
        <dbReference type="ARBA" id="ARBA00007074"/>
    </source>
</evidence>
<dbReference type="EMBL" id="UINC01007422">
    <property type="protein sequence ID" value="SVA33235.1"/>
    <property type="molecule type" value="Genomic_DNA"/>
</dbReference>
<keyword evidence="2" id="KW-0645">Protease</keyword>
<evidence type="ECO:0000313" key="6">
    <source>
        <dbReference type="EMBL" id="SVA33235.1"/>
    </source>
</evidence>
<sequence>VRFDKRITAIRTDIASDYFKGLIRGRKFVKGKKYTVISSYSPLYSLKNSKLSTQLLYGEECNVYETSNGWSWVQALRDGYVGYTPTKNLKKIRYNPTHKVTTLRTFIYSSSNIKSDIVDYLSFNSIVEVCGHKDNFYKIKNLGWCPKKDLSPVKSRNLNRVKMAKQFLDTPYLWGGRDSMGIDCSGLVQNVIQINNVYFPRDTDLQEVFVTKAVKFQKNLQAGDLVFWKGHIAMMIDNKNMIHANAYHMKTCIEPLNTAKKRISKTNGDIIKFGRL</sequence>
<dbReference type="InterPro" id="IPR038765">
    <property type="entry name" value="Papain-like_cys_pep_sf"/>
</dbReference>
<name>A0A381UYR9_9ZZZZ</name>
<feature type="domain" description="NlpC/P60" evidence="5">
    <location>
        <begin position="154"/>
        <end position="276"/>
    </location>
</feature>
<evidence type="ECO:0000256" key="2">
    <source>
        <dbReference type="ARBA" id="ARBA00022670"/>
    </source>
</evidence>
<dbReference type="GO" id="GO:0008234">
    <property type="term" value="F:cysteine-type peptidase activity"/>
    <property type="evidence" value="ECO:0007669"/>
    <property type="project" value="UniProtKB-KW"/>
</dbReference>
<keyword evidence="3" id="KW-0378">Hydrolase</keyword>
<dbReference type="GO" id="GO:0006508">
    <property type="term" value="P:proteolysis"/>
    <property type="evidence" value="ECO:0007669"/>
    <property type="project" value="UniProtKB-KW"/>
</dbReference>
<evidence type="ECO:0000256" key="4">
    <source>
        <dbReference type="ARBA" id="ARBA00022807"/>
    </source>
</evidence>
<proteinExistence type="inferred from homology"/>
<dbReference type="InterPro" id="IPR041382">
    <property type="entry name" value="SH3_16"/>
</dbReference>
<feature type="non-terminal residue" evidence="6">
    <location>
        <position position="1"/>
    </location>
</feature>
<dbReference type="Pfam" id="PF18348">
    <property type="entry name" value="SH3_16"/>
    <property type="match status" value="1"/>
</dbReference>
<evidence type="ECO:0000256" key="3">
    <source>
        <dbReference type="ARBA" id="ARBA00022801"/>
    </source>
</evidence>
<keyword evidence="4" id="KW-0788">Thiol protease</keyword>